<dbReference type="CDD" id="cd00609">
    <property type="entry name" value="AAT_like"/>
    <property type="match status" value="1"/>
</dbReference>
<evidence type="ECO:0000256" key="2">
    <source>
        <dbReference type="ARBA" id="ARBA00022576"/>
    </source>
</evidence>
<dbReference type="Proteomes" id="UP000248806">
    <property type="component" value="Unassembled WGS sequence"/>
</dbReference>
<evidence type="ECO:0000256" key="4">
    <source>
        <dbReference type="RuleBase" id="RU000481"/>
    </source>
</evidence>
<dbReference type="InterPro" id="IPR015424">
    <property type="entry name" value="PyrdxlP-dep_Trfase"/>
</dbReference>
<dbReference type="RefSeq" id="WP_111325663.1">
    <property type="nucleotide sequence ID" value="NZ_BIFX01000002.1"/>
</dbReference>
<evidence type="ECO:0000256" key="1">
    <source>
        <dbReference type="ARBA" id="ARBA00001933"/>
    </source>
</evidence>
<evidence type="ECO:0000313" key="8">
    <source>
        <dbReference type="Proteomes" id="UP000248806"/>
    </source>
</evidence>
<gene>
    <name evidence="7" type="ORF">EI42_05403</name>
</gene>
<name>A0A326TZY1_THEHA</name>
<dbReference type="PROSITE" id="PS00105">
    <property type="entry name" value="AA_TRANSFER_CLASS_1"/>
    <property type="match status" value="1"/>
</dbReference>
<keyword evidence="3 4" id="KW-0808">Transferase</keyword>
<dbReference type="GO" id="GO:0008483">
    <property type="term" value="F:transaminase activity"/>
    <property type="evidence" value="ECO:0007669"/>
    <property type="project" value="UniProtKB-KW"/>
</dbReference>
<evidence type="ECO:0000313" key="7">
    <source>
        <dbReference type="EMBL" id="PZW22497.1"/>
    </source>
</evidence>
<dbReference type="InterPro" id="IPR015421">
    <property type="entry name" value="PyrdxlP-dep_Trfase_major"/>
</dbReference>
<dbReference type="PANTHER" id="PTHR42832:SF3">
    <property type="entry name" value="L-GLUTAMINE--4-(METHYLSULFANYL)-2-OXOBUTANOATE AMINOTRANSFERASE"/>
    <property type="match status" value="1"/>
</dbReference>
<accession>A0A326TZY1</accession>
<dbReference type="InterPro" id="IPR050881">
    <property type="entry name" value="LL-DAP_aminotransferase"/>
</dbReference>
<sequence length="326" mass="36453">MREGEKEERTQPFSSPEFAPVKLGGGISPQLIAGRKAGKAEKVHLVIRRLLRQRAIQEGKAFLDLGTDSFYPFFQQYSATQQALQALGDYAYTARWYPSSFGLLQLREEAQRFLRTRFNVHIDMEKELMITAGASQAFDALSRTFQGECFLLPDLAISTIHTIAIANGARPLRIPLHPVSGLVNLQEAARLLEREGRPTIRFLYLNYPHNPTGVCATRAFFEEVVAFAKQFQVLVVHDMDSWYQAHISGISLPNILEIDGAKEVAITLLSFSKEFGLPGLRIALVAGNAEVINALRIHNSEYSVMLPEPCQYAALAALQAFREDEE</sequence>
<dbReference type="EMBL" id="QKUF01000032">
    <property type="protein sequence ID" value="PZW22497.1"/>
    <property type="molecule type" value="Genomic_DNA"/>
</dbReference>
<dbReference type="Gene3D" id="3.40.640.10">
    <property type="entry name" value="Type I PLP-dependent aspartate aminotransferase-like (Major domain)"/>
    <property type="match status" value="1"/>
</dbReference>
<feature type="region of interest" description="Disordered" evidence="5">
    <location>
        <begin position="1"/>
        <end position="22"/>
    </location>
</feature>
<dbReference type="AlphaFoldDB" id="A0A326TZY1"/>
<keyword evidence="2 4" id="KW-0032">Aminotransferase</keyword>
<dbReference type="SUPFAM" id="SSF53383">
    <property type="entry name" value="PLP-dependent transferases"/>
    <property type="match status" value="1"/>
</dbReference>
<comment type="caution">
    <text evidence="7">The sequence shown here is derived from an EMBL/GenBank/DDBJ whole genome shotgun (WGS) entry which is preliminary data.</text>
</comment>
<comment type="cofactor">
    <cofactor evidence="1 4">
        <name>pyridoxal 5'-phosphate</name>
        <dbReference type="ChEBI" id="CHEBI:597326"/>
    </cofactor>
</comment>
<dbReference type="PANTHER" id="PTHR42832">
    <property type="entry name" value="AMINO ACID AMINOTRANSFERASE"/>
    <property type="match status" value="1"/>
</dbReference>
<feature type="compositionally biased region" description="Basic and acidic residues" evidence="5">
    <location>
        <begin position="1"/>
        <end position="10"/>
    </location>
</feature>
<evidence type="ECO:0000256" key="5">
    <source>
        <dbReference type="SAM" id="MobiDB-lite"/>
    </source>
</evidence>
<organism evidence="7 8">
    <name type="scientific">Thermosporothrix hazakensis</name>
    <dbReference type="NCBI Taxonomy" id="644383"/>
    <lineage>
        <taxon>Bacteria</taxon>
        <taxon>Bacillati</taxon>
        <taxon>Chloroflexota</taxon>
        <taxon>Ktedonobacteria</taxon>
        <taxon>Ktedonobacterales</taxon>
        <taxon>Thermosporotrichaceae</taxon>
        <taxon>Thermosporothrix</taxon>
    </lineage>
</organism>
<feature type="domain" description="Aminotransferase class I/classII large" evidence="6">
    <location>
        <begin position="82"/>
        <end position="322"/>
    </location>
</feature>
<reference evidence="7 8" key="1">
    <citation type="submission" date="2018-06" db="EMBL/GenBank/DDBJ databases">
        <title>Genomic Encyclopedia of Archaeal and Bacterial Type Strains, Phase II (KMG-II): from individual species to whole genera.</title>
        <authorList>
            <person name="Goeker M."/>
        </authorList>
    </citation>
    <scope>NUCLEOTIDE SEQUENCE [LARGE SCALE GENOMIC DNA]</scope>
    <source>
        <strain evidence="7 8">ATCC BAA-1881</strain>
    </source>
</reference>
<evidence type="ECO:0000259" key="6">
    <source>
        <dbReference type="Pfam" id="PF00155"/>
    </source>
</evidence>
<dbReference type="OrthoDB" id="9802872at2"/>
<dbReference type="EC" id="2.6.1.-" evidence="4"/>
<keyword evidence="8" id="KW-1185">Reference proteome</keyword>
<evidence type="ECO:0000256" key="3">
    <source>
        <dbReference type="ARBA" id="ARBA00022679"/>
    </source>
</evidence>
<proteinExistence type="inferred from homology"/>
<dbReference type="InterPro" id="IPR004838">
    <property type="entry name" value="NHTrfase_class1_PyrdxlP-BS"/>
</dbReference>
<protein>
    <recommendedName>
        <fullName evidence="4">Aminotransferase</fullName>
        <ecNumber evidence="4">2.6.1.-</ecNumber>
    </recommendedName>
</protein>
<dbReference type="GO" id="GO:0030170">
    <property type="term" value="F:pyridoxal phosphate binding"/>
    <property type="evidence" value="ECO:0007669"/>
    <property type="project" value="InterPro"/>
</dbReference>
<dbReference type="Pfam" id="PF00155">
    <property type="entry name" value="Aminotran_1_2"/>
    <property type="match status" value="1"/>
</dbReference>
<comment type="similarity">
    <text evidence="4">Belongs to the class-I pyridoxal-phosphate-dependent aminotransferase family.</text>
</comment>
<dbReference type="InterPro" id="IPR004839">
    <property type="entry name" value="Aminotransferase_I/II_large"/>
</dbReference>